<dbReference type="OrthoDB" id="10259809at2759"/>
<dbReference type="GO" id="GO:0061512">
    <property type="term" value="P:protein localization to cilium"/>
    <property type="evidence" value="ECO:0007669"/>
    <property type="project" value="TreeGrafter"/>
</dbReference>
<name>A0A1D1W8S8_RAMVA</name>
<evidence type="ECO:0000313" key="4">
    <source>
        <dbReference type="Proteomes" id="UP000186922"/>
    </source>
</evidence>
<dbReference type="Pfam" id="PF14779">
    <property type="entry name" value="BBS1"/>
    <property type="match status" value="1"/>
</dbReference>
<dbReference type="GO" id="GO:0005119">
    <property type="term" value="F:smoothened binding"/>
    <property type="evidence" value="ECO:0007669"/>
    <property type="project" value="TreeGrafter"/>
</dbReference>
<dbReference type="InterPro" id="IPR032728">
    <property type="entry name" value="BBS1_N"/>
</dbReference>
<comment type="caution">
    <text evidence="3">The sequence shown here is derived from an EMBL/GenBank/DDBJ whole genome shotgun (WGS) entry which is preliminary data.</text>
</comment>
<evidence type="ECO:0000259" key="2">
    <source>
        <dbReference type="Pfam" id="PF23304"/>
    </source>
</evidence>
<feature type="domain" description="Bardet-Biedl syndrome 1 protein GAE" evidence="2">
    <location>
        <begin position="505"/>
        <end position="604"/>
    </location>
</feature>
<dbReference type="PANTHER" id="PTHR20870:SF0">
    <property type="entry name" value="BARDET-BIEDL SYNDROME 1 PROTEIN"/>
    <property type="match status" value="1"/>
</dbReference>
<dbReference type="STRING" id="947166.A0A1D1W8S8"/>
<dbReference type="InterPro" id="IPR056419">
    <property type="entry name" value="GAE_BBS1"/>
</dbReference>
<proteinExistence type="predicted"/>
<sequence length="608" mass="67687">MALKKGNSTTSLPFPTSAVAAAVLSAGSSSTPPPAAANESKWITLVEDQDAKVFTFGSCMALTDLRGEGRWALIAGELSQSSGEVRLRALDGQTWRDAFKLPEFPSAVLTLNLEPADTARRVIPAIAVAVGNMVLLYKSMKPLCRYQLPPVSPLEEEADLWLNAKEKNIGVVDLVNRLTSLLEAHPSSALSQRSRALLMLPHEEREGFLQEHVDKPLYRSTSITCMTTVNNKLKDESSDQLLVVGTENRQVLIVDALSNTTKAQHDMPDVPVTVATHGTFQERYRLFVSCRDGKIYTVTKDYSEIVSVSPNDRPITVLSTGKYLVVPCMDETVYFYKGKNNELQHKLSAAIACAEVIKYEASGLRAVAIALANKEVYVFKDDQLVDVSTYDDVVIAMKYGRFDREEGAMAFVLRNGTVLIRLIRRRAKFDPVVQERIFRPLESVLPKKSKMFFEQTAREKENPKRTNTAIFDNLSRMKYEINKRYAESMHVQAGSGSVKNDIIITPQLLGSGPWFKLTVIVQNTSSTTPLVGYGIFIEVDRNMYDMKQTIVELPFVVPQGKFVFARSFRFVGQQTKQGSITIHLLRNSKSMPVLCVQAVIPESDVSLE</sequence>
<reference evidence="3 4" key="1">
    <citation type="journal article" date="2016" name="Nat. Commun.">
        <title>Extremotolerant tardigrade genome and improved radiotolerance of human cultured cells by tardigrade-unique protein.</title>
        <authorList>
            <person name="Hashimoto T."/>
            <person name="Horikawa D.D."/>
            <person name="Saito Y."/>
            <person name="Kuwahara H."/>
            <person name="Kozuka-Hata H."/>
            <person name="Shin-I T."/>
            <person name="Minakuchi Y."/>
            <person name="Ohishi K."/>
            <person name="Motoyama A."/>
            <person name="Aizu T."/>
            <person name="Enomoto A."/>
            <person name="Kondo K."/>
            <person name="Tanaka S."/>
            <person name="Hara Y."/>
            <person name="Koshikawa S."/>
            <person name="Sagara H."/>
            <person name="Miura T."/>
            <person name="Yokobori S."/>
            <person name="Miyagawa K."/>
            <person name="Suzuki Y."/>
            <person name="Kubo T."/>
            <person name="Oyama M."/>
            <person name="Kohara Y."/>
            <person name="Fujiyama A."/>
            <person name="Arakawa K."/>
            <person name="Katayama T."/>
            <person name="Toyoda A."/>
            <person name="Kunieda T."/>
        </authorList>
    </citation>
    <scope>NUCLEOTIDE SEQUENCE [LARGE SCALE GENOMIC DNA]</scope>
    <source>
        <strain evidence="3 4">YOKOZUNA-1</strain>
    </source>
</reference>
<dbReference type="GO" id="GO:0034464">
    <property type="term" value="C:BBSome"/>
    <property type="evidence" value="ECO:0007669"/>
    <property type="project" value="InterPro"/>
</dbReference>
<organism evidence="3 4">
    <name type="scientific">Ramazzottius varieornatus</name>
    <name type="common">Water bear</name>
    <name type="synonym">Tardigrade</name>
    <dbReference type="NCBI Taxonomy" id="947166"/>
    <lineage>
        <taxon>Eukaryota</taxon>
        <taxon>Metazoa</taxon>
        <taxon>Ecdysozoa</taxon>
        <taxon>Tardigrada</taxon>
        <taxon>Eutardigrada</taxon>
        <taxon>Parachela</taxon>
        <taxon>Hypsibioidea</taxon>
        <taxon>Ramazzottiidae</taxon>
        <taxon>Ramazzottius</taxon>
    </lineage>
</organism>
<dbReference type="InterPro" id="IPR015943">
    <property type="entry name" value="WD40/YVTN_repeat-like_dom_sf"/>
</dbReference>
<dbReference type="GO" id="GO:1905515">
    <property type="term" value="P:non-motile cilium assembly"/>
    <property type="evidence" value="ECO:0007669"/>
    <property type="project" value="InterPro"/>
</dbReference>
<dbReference type="Pfam" id="PF23304">
    <property type="entry name" value="GAE_BBS1"/>
    <property type="match status" value="1"/>
</dbReference>
<dbReference type="GO" id="GO:0005113">
    <property type="term" value="F:patched binding"/>
    <property type="evidence" value="ECO:0007669"/>
    <property type="project" value="TreeGrafter"/>
</dbReference>
<accession>A0A1D1W8S8</accession>
<dbReference type="PANTHER" id="PTHR20870">
    <property type="entry name" value="BARDET-BIEDL SYNDROME 1 PROTEIN"/>
    <property type="match status" value="1"/>
</dbReference>
<dbReference type="GO" id="GO:0005813">
    <property type="term" value="C:centrosome"/>
    <property type="evidence" value="ECO:0007669"/>
    <property type="project" value="TreeGrafter"/>
</dbReference>
<dbReference type="Proteomes" id="UP000186922">
    <property type="component" value="Unassembled WGS sequence"/>
</dbReference>
<dbReference type="AlphaFoldDB" id="A0A1D1W8S8"/>
<dbReference type="SUPFAM" id="SSF50978">
    <property type="entry name" value="WD40 repeat-like"/>
    <property type="match status" value="1"/>
</dbReference>
<keyword evidence="4" id="KW-1185">Reference proteome</keyword>
<gene>
    <name evidence="3" type="primary">RvY_18372-1</name>
    <name evidence="3" type="synonym">RvY_18372.1</name>
    <name evidence="3" type="ORF">RvY_18372</name>
</gene>
<dbReference type="Gene3D" id="2.130.10.10">
    <property type="entry name" value="YVTN repeat-like/Quinoprotein amine dehydrogenase"/>
    <property type="match status" value="1"/>
</dbReference>
<dbReference type="InterPro" id="IPR036322">
    <property type="entry name" value="WD40_repeat_dom_sf"/>
</dbReference>
<evidence type="ECO:0000259" key="1">
    <source>
        <dbReference type="Pfam" id="PF14779"/>
    </source>
</evidence>
<evidence type="ECO:0000313" key="3">
    <source>
        <dbReference type="EMBL" id="GAV08718.1"/>
    </source>
</evidence>
<dbReference type="GO" id="GO:0005930">
    <property type="term" value="C:axoneme"/>
    <property type="evidence" value="ECO:0007669"/>
    <property type="project" value="TreeGrafter"/>
</dbReference>
<dbReference type="InterPro" id="IPR028784">
    <property type="entry name" value="BBS1"/>
</dbReference>
<dbReference type="EMBL" id="BDGG01000018">
    <property type="protein sequence ID" value="GAV08718.1"/>
    <property type="molecule type" value="Genomic_DNA"/>
</dbReference>
<feature type="domain" description="Bardet-Biedl syndrome 1 N-terminal" evidence="1">
    <location>
        <begin position="42"/>
        <end position="298"/>
    </location>
</feature>
<protein>
    <submittedName>
        <fullName evidence="3">Uncharacterized protein</fullName>
    </submittedName>
</protein>